<evidence type="ECO:0000256" key="11">
    <source>
        <dbReference type="SAM" id="MobiDB-lite"/>
    </source>
</evidence>
<dbReference type="SUPFAM" id="SSF47384">
    <property type="entry name" value="Homodimeric domain of signal transducing histidine kinase"/>
    <property type="match status" value="1"/>
</dbReference>
<evidence type="ECO:0000256" key="10">
    <source>
        <dbReference type="ARBA" id="ARBA00023136"/>
    </source>
</evidence>
<evidence type="ECO:0000256" key="6">
    <source>
        <dbReference type="ARBA" id="ARBA00022692"/>
    </source>
</evidence>
<evidence type="ECO:0000313" key="14">
    <source>
        <dbReference type="Proteomes" id="UP001474181"/>
    </source>
</evidence>
<keyword evidence="14" id="KW-1185">Reference proteome</keyword>
<dbReference type="InterPro" id="IPR003594">
    <property type="entry name" value="HATPase_dom"/>
</dbReference>
<dbReference type="PRINTS" id="PR00344">
    <property type="entry name" value="BCTRLSENSOR"/>
</dbReference>
<evidence type="ECO:0000256" key="9">
    <source>
        <dbReference type="ARBA" id="ARBA00023012"/>
    </source>
</evidence>
<dbReference type="InterPro" id="IPR005467">
    <property type="entry name" value="His_kinase_dom"/>
</dbReference>
<comment type="subcellular location">
    <subcellularLocation>
        <location evidence="2">Cell membrane</location>
    </subcellularLocation>
</comment>
<dbReference type="Pfam" id="PF02518">
    <property type="entry name" value="HATPase_c"/>
    <property type="match status" value="1"/>
</dbReference>
<reference evidence="13 14" key="1">
    <citation type="submission" date="2024-06" db="EMBL/GenBank/DDBJ databases">
        <title>The Natural Products Discovery Center: Release of the First 8490 Sequenced Strains for Exploring Actinobacteria Biosynthetic Diversity.</title>
        <authorList>
            <person name="Kalkreuter E."/>
            <person name="Kautsar S.A."/>
            <person name="Yang D."/>
            <person name="Bader C.D."/>
            <person name="Teijaro C.N."/>
            <person name="Fluegel L."/>
            <person name="Davis C.M."/>
            <person name="Simpson J.R."/>
            <person name="Lauterbach L."/>
            <person name="Steele A.D."/>
            <person name="Gui C."/>
            <person name="Meng S."/>
            <person name="Li G."/>
            <person name="Viehrig K."/>
            <person name="Ye F."/>
            <person name="Su P."/>
            <person name="Kiefer A.F."/>
            <person name="Nichols A."/>
            <person name="Cepeda A.J."/>
            <person name="Yan W."/>
            <person name="Fan B."/>
            <person name="Jiang Y."/>
            <person name="Adhikari A."/>
            <person name="Zheng C.-J."/>
            <person name="Schuster L."/>
            <person name="Cowan T.M."/>
            <person name="Smanski M.J."/>
            <person name="Chevrette M.G."/>
            <person name="De Carvalho L.P.S."/>
            <person name="Shen B."/>
        </authorList>
    </citation>
    <scope>NUCLEOTIDE SEQUENCE [LARGE SCALE GENOMIC DNA]</scope>
    <source>
        <strain evidence="13 14">NPDC000234</strain>
    </source>
</reference>
<keyword evidence="5" id="KW-0808">Transferase</keyword>
<evidence type="ECO:0000256" key="5">
    <source>
        <dbReference type="ARBA" id="ARBA00022679"/>
    </source>
</evidence>
<dbReference type="InterPro" id="IPR003661">
    <property type="entry name" value="HisK_dim/P_dom"/>
</dbReference>
<evidence type="ECO:0000256" key="7">
    <source>
        <dbReference type="ARBA" id="ARBA00022777"/>
    </source>
</evidence>
<dbReference type="GO" id="GO:0016301">
    <property type="term" value="F:kinase activity"/>
    <property type="evidence" value="ECO:0007669"/>
    <property type="project" value="UniProtKB-KW"/>
</dbReference>
<dbReference type="InterPro" id="IPR036890">
    <property type="entry name" value="HATPase_C_sf"/>
</dbReference>
<dbReference type="PANTHER" id="PTHR45436:SF5">
    <property type="entry name" value="SENSOR HISTIDINE KINASE TRCS"/>
    <property type="match status" value="1"/>
</dbReference>
<dbReference type="PANTHER" id="PTHR45436">
    <property type="entry name" value="SENSOR HISTIDINE KINASE YKOH"/>
    <property type="match status" value="1"/>
</dbReference>
<evidence type="ECO:0000313" key="13">
    <source>
        <dbReference type="EMBL" id="MER7180874.1"/>
    </source>
</evidence>
<dbReference type="Gene3D" id="1.10.287.130">
    <property type="match status" value="1"/>
</dbReference>
<name>A0ABV1WVS5_9ACTN</name>
<dbReference type="PROSITE" id="PS51257">
    <property type="entry name" value="PROKAR_LIPOPROTEIN"/>
    <property type="match status" value="1"/>
</dbReference>
<dbReference type="EMBL" id="JBEPEK010000092">
    <property type="protein sequence ID" value="MER7180874.1"/>
    <property type="molecule type" value="Genomic_DNA"/>
</dbReference>
<dbReference type="InterPro" id="IPR004358">
    <property type="entry name" value="Sig_transdc_His_kin-like_C"/>
</dbReference>
<evidence type="ECO:0000256" key="2">
    <source>
        <dbReference type="ARBA" id="ARBA00004236"/>
    </source>
</evidence>
<protein>
    <recommendedName>
        <fullName evidence="3">histidine kinase</fullName>
        <ecNumber evidence="3">2.7.13.3</ecNumber>
    </recommendedName>
</protein>
<keyword evidence="7 13" id="KW-0418">Kinase</keyword>
<comment type="caution">
    <text evidence="13">The sequence shown here is derived from an EMBL/GenBank/DDBJ whole genome shotgun (WGS) entry which is preliminary data.</text>
</comment>
<sequence length="431" mass="45105">MSPAVARLRRTRRVMTLLFASATAACLVVLAAVAVRIDAGSRRSGLDHEVGSRATGLSRAVWFDAGVLHLEPLREDELARGAQVLAVLQAVSGKAPSVRNVVPTRSALPDAKRLDGIWRSVLDEQETVLVSAPSAGGGRLRWAAAPVWDDDRIGAAVLVGTELARSEHDHDVLVRWLALGCTALVCCAAAVGHVLSGRAMRPAVRGLGQQEQFLAEAAHELRTPLATLRLVVERGGSSDEALRLVDRLSRLVTGLLARARLEAGAQQVELLPLRLDQLVETTVEELPDHASVTVTSEPVVVLGDPDLLAQAVRNLVENAQRHGDPAGAPVEVTVAPGLVTVRDHGAGVPVADRERVGRRGVTVTRGSGAAAGTGAGLAIVRWVAELHHGTARLTDAPGGGLLAELRLPLHPARTARASSSSSHEGPGTVGA</sequence>
<feature type="region of interest" description="Disordered" evidence="11">
    <location>
        <begin position="412"/>
        <end position="431"/>
    </location>
</feature>
<evidence type="ECO:0000256" key="8">
    <source>
        <dbReference type="ARBA" id="ARBA00022989"/>
    </source>
</evidence>
<keyword evidence="4" id="KW-0597">Phosphoprotein</keyword>
<organism evidence="13 14">
    <name type="scientific">Streptomyces hyaluromycini</name>
    <dbReference type="NCBI Taxonomy" id="1377993"/>
    <lineage>
        <taxon>Bacteria</taxon>
        <taxon>Bacillati</taxon>
        <taxon>Actinomycetota</taxon>
        <taxon>Actinomycetes</taxon>
        <taxon>Kitasatosporales</taxon>
        <taxon>Streptomycetaceae</taxon>
        <taxon>Streptomyces</taxon>
    </lineage>
</organism>
<feature type="domain" description="Histidine kinase" evidence="12">
    <location>
        <begin position="216"/>
        <end position="411"/>
    </location>
</feature>
<dbReference type="InterPro" id="IPR036097">
    <property type="entry name" value="HisK_dim/P_sf"/>
</dbReference>
<dbReference type="CDD" id="cd00082">
    <property type="entry name" value="HisKA"/>
    <property type="match status" value="1"/>
</dbReference>
<dbReference type="SMART" id="SM00388">
    <property type="entry name" value="HisKA"/>
    <property type="match status" value="1"/>
</dbReference>
<dbReference type="PROSITE" id="PS50109">
    <property type="entry name" value="HIS_KIN"/>
    <property type="match status" value="1"/>
</dbReference>
<evidence type="ECO:0000256" key="3">
    <source>
        <dbReference type="ARBA" id="ARBA00012438"/>
    </source>
</evidence>
<dbReference type="EC" id="2.7.13.3" evidence="3"/>
<keyword evidence="6" id="KW-0812">Transmembrane</keyword>
<dbReference type="SUPFAM" id="SSF55874">
    <property type="entry name" value="ATPase domain of HSP90 chaperone/DNA topoisomerase II/histidine kinase"/>
    <property type="match status" value="1"/>
</dbReference>
<dbReference type="Gene3D" id="3.30.565.10">
    <property type="entry name" value="Histidine kinase-like ATPase, C-terminal domain"/>
    <property type="match status" value="1"/>
</dbReference>
<keyword evidence="8" id="KW-1133">Transmembrane helix</keyword>
<dbReference type="Pfam" id="PF00512">
    <property type="entry name" value="HisKA"/>
    <property type="match status" value="1"/>
</dbReference>
<keyword evidence="10" id="KW-0472">Membrane</keyword>
<dbReference type="Proteomes" id="UP001474181">
    <property type="component" value="Unassembled WGS sequence"/>
</dbReference>
<evidence type="ECO:0000256" key="1">
    <source>
        <dbReference type="ARBA" id="ARBA00000085"/>
    </source>
</evidence>
<evidence type="ECO:0000259" key="12">
    <source>
        <dbReference type="PROSITE" id="PS50109"/>
    </source>
</evidence>
<dbReference type="RefSeq" id="WP_350781266.1">
    <property type="nucleotide sequence ID" value="NZ_JBEPEK010000092.1"/>
</dbReference>
<dbReference type="InterPro" id="IPR050428">
    <property type="entry name" value="TCS_sensor_his_kinase"/>
</dbReference>
<dbReference type="SMART" id="SM00387">
    <property type="entry name" value="HATPase_c"/>
    <property type="match status" value="1"/>
</dbReference>
<evidence type="ECO:0000256" key="4">
    <source>
        <dbReference type="ARBA" id="ARBA00022553"/>
    </source>
</evidence>
<proteinExistence type="predicted"/>
<gene>
    <name evidence="13" type="ORF">ABT404_15550</name>
</gene>
<keyword evidence="9" id="KW-0902">Two-component regulatory system</keyword>
<comment type="catalytic activity">
    <reaction evidence="1">
        <text>ATP + protein L-histidine = ADP + protein N-phospho-L-histidine.</text>
        <dbReference type="EC" id="2.7.13.3"/>
    </reaction>
</comment>
<accession>A0ABV1WVS5</accession>